<proteinExistence type="predicted"/>
<accession>A0A845UAH0</accession>
<sequence>MLPDAITVMPGASSCRATLLMGSAMRGGPGNGAARIDGTAGALSHAGRGLAS</sequence>
<dbReference type="RefSeq" id="WP_163097999.1">
    <property type="nucleotide sequence ID" value="NZ_CP127523.1"/>
</dbReference>
<reference evidence="1" key="1">
    <citation type="submission" date="2019-11" db="EMBL/GenBank/DDBJ databases">
        <title>Acidithiobacillus ferrianus sp. nov.: a facultatively anaerobic and extremely acidophilic chemolithoautotroph.</title>
        <authorList>
            <person name="Norris P.R."/>
            <person name="Falagan C."/>
            <person name="Moya-Beltran A."/>
            <person name="Castro M."/>
            <person name="Quatrini R."/>
            <person name="Johnson D.B."/>
        </authorList>
    </citation>
    <scope>NUCLEOTIDE SEQUENCE [LARGE SCALE GENOMIC DNA]</scope>
    <source>
        <strain evidence="1">MG</strain>
    </source>
</reference>
<dbReference type="AlphaFoldDB" id="A0A845UAH0"/>
<dbReference type="EMBL" id="WNJL01000034">
    <property type="protein sequence ID" value="NDU42767.1"/>
    <property type="molecule type" value="Genomic_DNA"/>
</dbReference>
<protein>
    <submittedName>
        <fullName evidence="1">Uncharacterized protein</fullName>
    </submittedName>
</protein>
<organism evidence="1">
    <name type="scientific">Acidithiobacillus ferrianus</name>
    <dbReference type="NCBI Taxonomy" id="2678518"/>
    <lineage>
        <taxon>Bacteria</taxon>
        <taxon>Pseudomonadati</taxon>
        <taxon>Pseudomonadota</taxon>
        <taxon>Acidithiobacillia</taxon>
        <taxon>Acidithiobacillales</taxon>
        <taxon>Acidithiobacillaceae</taxon>
        <taxon>Acidithiobacillus</taxon>
    </lineage>
</organism>
<name>A0A845UAH0_9PROT</name>
<comment type="caution">
    <text evidence="1">The sequence shown here is derived from an EMBL/GenBank/DDBJ whole genome shotgun (WGS) entry which is preliminary data.</text>
</comment>
<evidence type="ECO:0000313" key="1">
    <source>
        <dbReference type="EMBL" id="NDU42767.1"/>
    </source>
</evidence>
<gene>
    <name evidence="1" type="ORF">GL267_08970</name>
</gene>